<dbReference type="PANTHER" id="PTHR22893">
    <property type="entry name" value="NADH OXIDOREDUCTASE-RELATED"/>
    <property type="match status" value="1"/>
</dbReference>
<evidence type="ECO:0000313" key="3">
    <source>
        <dbReference type="Proteomes" id="UP001209681"/>
    </source>
</evidence>
<dbReference type="SUPFAM" id="SSF51395">
    <property type="entry name" value="FMN-linked oxidoreductases"/>
    <property type="match status" value="1"/>
</dbReference>
<reference evidence="2 3" key="1">
    <citation type="submission" date="2022-11" db="EMBL/GenBank/DDBJ databases">
        <title>Desulfobotulus tamanensis H1 sp. nov. - anaerobic, alkaliphilic, sulphate reducing bacterium isolated from terrestrial mud volcano.</title>
        <authorList>
            <person name="Frolova A."/>
            <person name="Merkel A.Y."/>
            <person name="Slobodkin A.I."/>
        </authorList>
    </citation>
    <scope>NUCLEOTIDE SEQUENCE [LARGE SCALE GENOMIC DNA]</scope>
    <source>
        <strain evidence="2 3">H1</strain>
    </source>
</reference>
<name>A0ABT3N8V8_9BACT</name>
<evidence type="ECO:0000313" key="2">
    <source>
        <dbReference type="EMBL" id="MCW7753891.1"/>
    </source>
</evidence>
<dbReference type="PANTHER" id="PTHR22893:SF91">
    <property type="entry name" value="NADPH DEHYDROGENASE 2-RELATED"/>
    <property type="match status" value="1"/>
</dbReference>
<sequence>MGNKILFDPVTVGSHILSNRVVMAPMTRNRAGEGNVPTDLTATYYAQRATAGLIITEAAQISPQGVGYPLTPGIHSPEQLAGWKKVSDAVHAKGGTVYLQLWHVGRVSHPLLQPHGALPVAPSPIRPRGDAITLEGKKPFVIPRELDVHEIEEIVEQYARAAQNAMAAGFDGVEIHAANGYLIDQFLRDGSNRRKDDYGGSPANRLRFLADVTKAVSGAIGAEKVGVRISPENTFNDMEDSDPQTIFTALAHMLKPYGLAYLHVIEGDLAGGVSRVDYGEIRKAFGGIWMVNGGYTQKRAEEAVESGLADLVSFGSLFLANPDLVERFRKGARLNRPDPATFYGGGAEGYTDYPFMA</sequence>
<organism evidence="2 3">
    <name type="scientific">Desulfobotulus pelophilus</name>
    <dbReference type="NCBI Taxonomy" id="2823377"/>
    <lineage>
        <taxon>Bacteria</taxon>
        <taxon>Pseudomonadati</taxon>
        <taxon>Thermodesulfobacteriota</taxon>
        <taxon>Desulfobacteria</taxon>
        <taxon>Desulfobacterales</taxon>
        <taxon>Desulfobacteraceae</taxon>
        <taxon>Desulfobotulus</taxon>
    </lineage>
</organism>
<comment type="caution">
    <text evidence="2">The sequence shown here is derived from an EMBL/GenBank/DDBJ whole genome shotgun (WGS) entry which is preliminary data.</text>
</comment>
<proteinExistence type="predicted"/>
<dbReference type="InterPro" id="IPR013785">
    <property type="entry name" value="Aldolase_TIM"/>
</dbReference>
<keyword evidence="3" id="KW-1185">Reference proteome</keyword>
<dbReference type="RefSeq" id="WP_265424759.1">
    <property type="nucleotide sequence ID" value="NZ_JAPFPW010000007.1"/>
</dbReference>
<dbReference type="CDD" id="cd02933">
    <property type="entry name" value="OYE_like_FMN"/>
    <property type="match status" value="1"/>
</dbReference>
<accession>A0ABT3N8V8</accession>
<dbReference type="Proteomes" id="UP001209681">
    <property type="component" value="Unassembled WGS sequence"/>
</dbReference>
<dbReference type="InterPro" id="IPR045247">
    <property type="entry name" value="Oye-like"/>
</dbReference>
<dbReference type="Gene3D" id="3.20.20.70">
    <property type="entry name" value="Aldolase class I"/>
    <property type="match status" value="1"/>
</dbReference>
<dbReference type="EMBL" id="JAPFPW010000007">
    <property type="protein sequence ID" value="MCW7753891.1"/>
    <property type="molecule type" value="Genomic_DNA"/>
</dbReference>
<gene>
    <name evidence="2" type="ORF">OOT00_07830</name>
</gene>
<evidence type="ECO:0000259" key="1">
    <source>
        <dbReference type="Pfam" id="PF00724"/>
    </source>
</evidence>
<dbReference type="InterPro" id="IPR001155">
    <property type="entry name" value="OxRdtase_FMN_N"/>
</dbReference>
<dbReference type="Pfam" id="PF00724">
    <property type="entry name" value="Oxidored_FMN"/>
    <property type="match status" value="1"/>
</dbReference>
<protein>
    <submittedName>
        <fullName evidence="2">Alkene reductase</fullName>
    </submittedName>
</protein>
<feature type="domain" description="NADH:flavin oxidoreductase/NADH oxidase N-terminal" evidence="1">
    <location>
        <begin position="6"/>
        <end position="334"/>
    </location>
</feature>